<sequence>MIALGGYLSLSYPQAFTYATLFSLLFLVIGCVKRLYFNPLSKFPGPRGIGIKRFPSLHQEYGPIVLVAPDLLQVDDPDFFREVHGPQGTCVKSKFFYGTVGAPAAFLSLQDPHQHKIRGKVVNPLFSERSVNTLSTMAQEKLEKAVRIIKTHHFQRKPLDIQRLYRCISV</sequence>
<dbReference type="SUPFAM" id="SSF48264">
    <property type="entry name" value="Cytochrome P450"/>
    <property type="match status" value="1"/>
</dbReference>
<keyword evidence="1" id="KW-0472">Membrane</keyword>
<evidence type="ECO:0008006" key="4">
    <source>
        <dbReference type="Google" id="ProtNLM"/>
    </source>
</evidence>
<feature type="transmembrane region" description="Helical" evidence="1">
    <location>
        <begin position="15"/>
        <end position="37"/>
    </location>
</feature>
<dbReference type="GO" id="GO:0005506">
    <property type="term" value="F:iron ion binding"/>
    <property type="evidence" value="ECO:0007669"/>
    <property type="project" value="InterPro"/>
</dbReference>
<keyword evidence="1" id="KW-1133">Transmembrane helix</keyword>
<evidence type="ECO:0000313" key="3">
    <source>
        <dbReference type="Proteomes" id="UP001276659"/>
    </source>
</evidence>
<dbReference type="GO" id="GO:0004497">
    <property type="term" value="F:monooxygenase activity"/>
    <property type="evidence" value="ECO:0007669"/>
    <property type="project" value="InterPro"/>
</dbReference>
<dbReference type="AlphaFoldDB" id="A0AAD9Z6U4"/>
<proteinExistence type="predicted"/>
<protein>
    <recommendedName>
        <fullName evidence="4">Cytochrome P450</fullName>
    </recommendedName>
</protein>
<keyword evidence="1" id="KW-0812">Transmembrane</keyword>
<dbReference type="InterPro" id="IPR036396">
    <property type="entry name" value="Cyt_P450_sf"/>
</dbReference>
<reference evidence="2" key="1">
    <citation type="submission" date="2022-11" db="EMBL/GenBank/DDBJ databases">
        <title>Chromosomal genome sequence assembly and mating type (MAT) locus characterization of the leprose asexual lichenized fungus Lepraria neglecta (Nyl.) Erichsen.</title>
        <authorList>
            <person name="Allen J.L."/>
            <person name="Pfeffer B."/>
        </authorList>
    </citation>
    <scope>NUCLEOTIDE SEQUENCE</scope>
    <source>
        <strain evidence="2">Allen 5258</strain>
    </source>
</reference>
<comment type="caution">
    <text evidence="2">The sequence shown here is derived from an EMBL/GenBank/DDBJ whole genome shotgun (WGS) entry which is preliminary data.</text>
</comment>
<keyword evidence="3" id="KW-1185">Reference proteome</keyword>
<dbReference type="GO" id="GO:0020037">
    <property type="term" value="F:heme binding"/>
    <property type="evidence" value="ECO:0007669"/>
    <property type="project" value="InterPro"/>
</dbReference>
<dbReference type="Gene3D" id="1.10.630.10">
    <property type="entry name" value="Cytochrome P450"/>
    <property type="match status" value="1"/>
</dbReference>
<organism evidence="2 3">
    <name type="scientific">Lepraria neglecta</name>
    <dbReference type="NCBI Taxonomy" id="209136"/>
    <lineage>
        <taxon>Eukaryota</taxon>
        <taxon>Fungi</taxon>
        <taxon>Dikarya</taxon>
        <taxon>Ascomycota</taxon>
        <taxon>Pezizomycotina</taxon>
        <taxon>Lecanoromycetes</taxon>
        <taxon>OSLEUM clade</taxon>
        <taxon>Lecanoromycetidae</taxon>
        <taxon>Lecanorales</taxon>
        <taxon>Lecanorineae</taxon>
        <taxon>Stereocaulaceae</taxon>
        <taxon>Lepraria</taxon>
    </lineage>
</organism>
<gene>
    <name evidence="2" type="ORF">OEA41_003356</name>
</gene>
<evidence type="ECO:0000256" key="1">
    <source>
        <dbReference type="SAM" id="Phobius"/>
    </source>
</evidence>
<evidence type="ECO:0000313" key="2">
    <source>
        <dbReference type="EMBL" id="KAK3171272.1"/>
    </source>
</evidence>
<dbReference type="EMBL" id="JASNWA010000008">
    <property type="protein sequence ID" value="KAK3171272.1"/>
    <property type="molecule type" value="Genomic_DNA"/>
</dbReference>
<dbReference type="GO" id="GO:0016705">
    <property type="term" value="F:oxidoreductase activity, acting on paired donors, with incorporation or reduction of molecular oxygen"/>
    <property type="evidence" value="ECO:0007669"/>
    <property type="project" value="InterPro"/>
</dbReference>
<dbReference type="Proteomes" id="UP001276659">
    <property type="component" value="Unassembled WGS sequence"/>
</dbReference>
<name>A0AAD9Z6U4_9LECA</name>
<accession>A0AAD9Z6U4</accession>